<feature type="compositionally biased region" description="Basic and acidic residues" evidence="1">
    <location>
        <begin position="61"/>
        <end position="77"/>
    </location>
</feature>
<evidence type="ECO:0000313" key="3">
    <source>
        <dbReference type="Proteomes" id="UP001151760"/>
    </source>
</evidence>
<accession>A0ABQ5FCL8</accession>
<sequence length="263" mass="31151">MQVKKQQARFGSAKPPQKKQSYDDHDSLRNREGEKKMKRRKGAGGLSSKKHKASANLSNFERFKNVDEPTQENKNHHDAFTRKHDNWFKQPSKKKTKELPEQSWFNELVDAKKDLGENELQIGSTTMFAKNMKNFLNKDKITKADFEGLVFKLLKNSPEGERFHIDLSKPLPLVGPSGRKTIPMRYFFNKDLSLNVMLRDNRLGYGNEGMKDRKWTRKGKERTKSMLEKIKKMLKERRRMRRLEHFVRGRRREINYTLLVRLE</sequence>
<reference evidence="2" key="2">
    <citation type="submission" date="2022-01" db="EMBL/GenBank/DDBJ databases">
        <authorList>
            <person name="Yamashiro T."/>
            <person name="Shiraishi A."/>
            <person name="Satake H."/>
            <person name="Nakayama K."/>
        </authorList>
    </citation>
    <scope>NUCLEOTIDE SEQUENCE</scope>
</reference>
<name>A0ABQ5FCL8_9ASTR</name>
<reference evidence="2" key="1">
    <citation type="journal article" date="2022" name="Int. J. Mol. Sci.">
        <title>Draft Genome of Tanacetum Coccineum: Genomic Comparison of Closely Related Tanacetum-Family Plants.</title>
        <authorList>
            <person name="Yamashiro T."/>
            <person name="Shiraishi A."/>
            <person name="Nakayama K."/>
            <person name="Satake H."/>
        </authorList>
    </citation>
    <scope>NUCLEOTIDE SEQUENCE</scope>
</reference>
<evidence type="ECO:0000256" key="1">
    <source>
        <dbReference type="SAM" id="MobiDB-lite"/>
    </source>
</evidence>
<feature type="compositionally biased region" description="Basic residues" evidence="1">
    <location>
        <begin position="36"/>
        <end position="53"/>
    </location>
</feature>
<organism evidence="2 3">
    <name type="scientific">Tanacetum coccineum</name>
    <dbReference type="NCBI Taxonomy" id="301880"/>
    <lineage>
        <taxon>Eukaryota</taxon>
        <taxon>Viridiplantae</taxon>
        <taxon>Streptophyta</taxon>
        <taxon>Embryophyta</taxon>
        <taxon>Tracheophyta</taxon>
        <taxon>Spermatophyta</taxon>
        <taxon>Magnoliopsida</taxon>
        <taxon>eudicotyledons</taxon>
        <taxon>Gunneridae</taxon>
        <taxon>Pentapetalae</taxon>
        <taxon>asterids</taxon>
        <taxon>campanulids</taxon>
        <taxon>Asterales</taxon>
        <taxon>Asteraceae</taxon>
        <taxon>Asteroideae</taxon>
        <taxon>Anthemideae</taxon>
        <taxon>Anthemidinae</taxon>
        <taxon>Tanacetum</taxon>
    </lineage>
</organism>
<evidence type="ECO:0000313" key="2">
    <source>
        <dbReference type="EMBL" id="GJT60698.1"/>
    </source>
</evidence>
<gene>
    <name evidence="2" type="ORF">Tco_1004231</name>
</gene>
<proteinExistence type="predicted"/>
<feature type="region of interest" description="Disordered" evidence="1">
    <location>
        <begin position="1"/>
        <end position="77"/>
    </location>
</feature>
<keyword evidence="3" id="KW-1185">Reference proteome</keyword>
<dbReference type="Proteomes" id="UP001151760">
    <property type="component" value="Unassembled WGS sequence"/>
</dbReference>
<comment type="caution">
    <text evidence="2">The sequence shown here is derived from an EMBL/GenBank/DDBJ whole genome shotgun (WGS) entry which is preliminary data.</text>
</comment>
<feature type="compositionally biased region" description="Basic and acidic residues" evidence="1">
    <location>
        <begin position="20"/>
        <end position="35"/>
    </location>
</feature>
<dbReference type="EMBL" id="BQNB010017222">
    <property type="protein sequence ID" value="GJT60698.1"/>
    <property type="molecule type" value="Genomic_DNA"/>
</dbReference>
<protein>
    <submittedName>
        <fullName evidence="2">Uncharacterized protein</fullName>
    </submittedName>
</protein>